<feature type="domain" description="Alpha/beta hydrolase fold-3" evidence="3">
    <location>
        <begin position="343"/>
        <end position="398"/>
    </location>
</feature>
<protein>
    <recommendedName>
        <fullName evidence="3">Alpha/beta hydrolase fold-3 domain-containing protein</fullName>
    </recommendedName>
</protein>
<keyword evidence="1" id="KW-0378">Hydrolase</keyword>
<evidence type="ECO:0000256" key="2">
    <source>
        <dbReference type="SAM" id="MobiDB-lite"/>
    </source>
</evidence>
<dbReference type="Gene3D" id="3.40.50.1820">
    <property type="entry name" value="alpha/beta hydrolase"/>
    <property type="match status" value="1"/>
</dbReference>
<dbReference type="EMBL" id="JAUKTV010000003">
    <property type="protein sequence ID" value="KAK0742305.1"/>
    <property type="molecule type" value="Genomic_DNA"/>
</dbReference>
<evidence type="ECO:0000313" key="4">
    <source>
        <dbReference type="EMBL" id="KAK0742305.1"/>
    </source>
</evidence>
<feature type="region of interest" description="Disordered" evidence="2">
    <location>
        <begin position="656"/>
        <end position="785"/>
    </location>
</feature>
<proteinExistence type="predicted"/>
<organism evidence="4 5">
    <name type="scientific">Apiosordaria backusii</name>
    <dbReference type="NCBI Taxonomy" id="314023"/>
    <lineage>
        <taxon>Eukaryota</taxon>
        <taxon>Fungi</taxon>
        <taxon>Dikarya</taxon>
        <taxon>Ascomycota</taxon>
        <taxon>Pezizomycotina</taxon>
        <taxon>Sordariomycetes</taxon>
        <taxon>Sordariomycetidae</taxon>
        <taxon>Sordariales</taxon>
        <taxon>Lasiosphaeriaceae</taxon>
        <taxon>Apiosordaria</taxon>
    </lineage>
</organism>
<feature type="region of interest" description="Disordered" evidence="2">
    <location>
        <begin position="882"/>
        <end position="952"/>
    </location>
</feature>
<feature type="domain" description="Alpha/beta hydrolase fold-3" evidence="3">
    <location>
        <begin position="145"/>
        <end position="257"/>
    </location>
</feature>
<feature type="compositionally biased region" description="Basic and acidic residues" evidence="2">
    <location>
        <begin position="937"/>
        <end position="952"/>
    </location>
</feature>
<feature type="compositionally biased region" description="Basic and acidic residues" evidence="2">
    <location>
        <begin position="759"/>
        <end position="771"/>
    </location>
</feature>
<evidence type="ECO:0000313" key="5">
    <source>
        <dbReference type="Proteomes" id="UP001172159"/>
    </source>
</evidence>
<dbReference type="InterPro" id="IPR029058">
    <property type="entry name" value="AB_hydrolase_fold"/>
</dbReference>
<feature type="region of interest" description="Disordered" evidence="2">
    <location>
        <begin position="833"/>
        <end position="865"/>
    </location>
</feature>
<dbReference type="PANTHER" id="PTHR48081">
    <property type="entry name" value="AB HYDROLASE SUPERFAMILY PROTEIN C4A8.06C"/>
    <property type="match status" value="1"/>
</dbReference>
<dbReference type="GO" id="GO:0016787">
    <property type="term" value="F:hydrolase activity"/>
    <property type="evidence" value="ECO:0007669"/>
    <property type="project" value="UniProtKB-KW"/>
</dbReference>
<dbReference type="Pfam" id="PF07859">
    <property type="entry name" value="Abhydrolase_3"/>
    <property type="match status" value="2"/>
</dbReference>
<gene>
    <name evidence="4" type="ORF">B0T21DRAFT_381947</name>
</gene>
<feature type="compositionally biased region" description="Polar residues" evidence="2">
    <location>
        <begin position="921"/>
        <end position="934"/>
    </location>
</feature>
<feature type="region of interest" description="Disordered" evidence="2">
    <location>
        <begin position="481"/>
        <end position="534"/>
    </location>
</feature>
<dbReference type="InterPro" id="IPR013094">
    <property type="entry name" value="AB_hydrolase_3"/>
</dbReference>
<keyword evidence="5" id="KW-1185">Reference proteome</keyword>
<dbReference type="SUPFAM" id="SSF53474">
    <property type="entry name" value="alpha/beta-Hydrolases"/>
    <property type="match status" value="1"/>
</dbReference>
<comment type="caution">
    <text evidence="4">The sequence shown here is derived from an EMBL/GenBank/DDBJ whole genome shotgun (WGS) entry which is preliminary data.</text>
</comment>
<dbReference type="PANTHER" id="PTHR48081:SF19">
    <property type="entry name" value="AB HYDROLASE SUPERFAMILY PROTEIN C4A8.06C"/>
    <property type="match status" value="1"/>
</dbReference>
<evidence type="ECO:0000259" key="3">
    <source>
        <dbReference type="Pfam" id="PF07859"/>
    </source>
</evidence>
<accession>A0AA40K1E1</accession>
<reference evidence="4" key="1">
    <citation type="submission" date="2023-06" db="EMBL/GenBank/DDBJ databases">
        <title>Genome-scale phylogeny and comparative genomics of the fungal order Sordariales.</title>
        <authorList>
            <consortium name="Lawrence Berkeley National Laboratory"/>
            <person name="Hensen N."/>
            <person name="Bonometti L."/>
            <person name="Westerberg I."/>
            <person name="Brannstrom I.O."/>
            <person name="Guillou S."/>
            <person name="Cros-Aarteil S."/>
            <person name="Calhoun S."/>
            <person name="Haridas S."/>
            <person name="Kuo A."/>
            <person name="Mondo S."/>
            <person name="Pangilinan J."/>
            <person name="Riley R."/>
            <person name="Labutti K."/>
            <person name="Andreopoulos B."/>
            <person name="Lipzen A."/>
            <person name="Chen C."/>
            <person name="Yanf M."/>
            <person name="Daum C."/>
            <person name="Ng V."/>
            <person name="Clum A."/>
            <person name="Steindorff A."/>
            <person name="Ohm R."/>
            <person name="Martin F."/>
            <person name="Silar P."/>
            <person name="Natvig D."/>
            <person name="Lalanne C."/>
            <person name="Gautier V."/>
            <person name="Ament-Velasquez S.L."/>
            <person name="Kruys A."/>
            <person name="Hutchinson M.I."/>
            <person name="Powell A.J."/>
            <person name="Barry K."/>
            <person name="Miller A.N."/>
            <person name="Grigoriev I.V."/>
            <person name="Debuchy R."/>
            <person name="Gladieux P."/>
            <person name="Thoren M.H."/>
            <person name="Johannesson H."/>
        </authorList>
    </citation>
    <scope>NUCLEOTIDE SEQUENCE</scope>
    <source>
        <strain evidence="4">CBS 540.89</strain>
    </source>
</reference>
<sequence length="952" mass="105551">MNTATVGLAVTPTVISTLLSHYLSRKPRAKKPTAHLSYDEGLHLIRSFLRFASRHTVEDLQAFTSQWVPHPQWVKVDVVDVPERELLRAADLLAGQLGPEGLRQVGGKQWWQWRKEKHALKAEWIEMKSDYQERLKNGDPGNRVMLYVHGGAYYFGSVDEHRYQIQRHARKLKARALAPRYRLAPQYPFPCGLQDCLATYLYLLTLQESNTIILAGDSAGAGMILSVMVILRDRGLPLPAGAVLISPWADLTHSFPSVAGDCPMDYIPPSGFHHKPSPAWPPPDEDELEELKRIAMQQKKEIAEGKEITEKDGGSDDAHIPSQKDVKEATHKLVFNIDGKQITVKEQIQIYTTNDLLAHPLVSPVMQPTLGGLPPLFIMVGGGEVLRDEQIYLAHKCANPSQYLPPEALMDDHARAQVEKYKPTDVYLQVWDDLCHVAPTLSFTRPAKYMYRSVAQFSAWALARAQKAEIDILEDDQISVISTGSSSSDGEDKQPEVKTGTTELPKNDGEKTPSDTTTPVASIGEASSPLPPFTSHMIRHRVTRHGDIFPLDPPSSLPGCTMSRDLVGVVKVGTVRKWYEHKKKWDVEFAKTKAKVHRQRIKDMQVGYEVFGEGEVPPPTALAGRRKIDDGKVLDRKKKGRSYGLSLWGSWGSKHDQMTKKREGLGSSLRKTRRVGERDGEGARAWSDLKKQTDDREEENKRGSASSSPVKGKIKAWRNLVKDEKQVEKIPEPKAEEKGLDLRPAGPVVPEEETTTTRGVREESNVAERTADTTAPGLLSPEDNTTGVTGKRLFLGGVAMPFSMRKEAETASMITLAPASPMDQNSIRLSTADSASLAPPRTPLEPPSINVQGVSDDDNMSTPKGAVERASNITIATEWTRLEEPENPSPRASKSEVGTVWTNLEEEEEGDDKATPLATPSVLTGSMYTATPGQSRPELDRFVTADEVPRYY</sequence>
<dbReference type="InterPro" id="IPR050300">
    <property type="entry name" value="GDXG_lipolytic_enzyme"/>
</dbReference>
<feature type="compositionally biased region" description="Basic and acidic residues" evidence="2">
    <location>
        <begin position="720"/>
        <end position="741"/>
    </location>
</feature>
<feature type="compositionally biased region" description="Basic and acidic residues" evidence="2">
    <location>
        <begin position="674"/>
        <end position="702"/>
    </location>
</feature>
<dbReference type="Proteomes" id="UP001172159">
    <property type="component" value="Unassembled WGS sequence"/>
</dbReference>
<name>A0AA40K1E1_9PEZI</name>
<dbReference type="AlphaFoldDB" id="A0AA40K1E1"/>
<evidence type="ECO:0000256" key="1">
    <source>
        <dbReference type="ARBA" id="ARBA00022801"/>
    </source>
</evidence>